<sequence length="330" mass="37919">MTDREKHLHFVRLAEEAARYDEMVQGMKQVIELDAKLNENERKLLAAAYRKSVSGQRFAWRVIASVVARGKGTKRQLEMVKQLLNKLEREMEEKCREILDLLDRVLIKEAADDEVKVFYLKLKADHFRYMAETRAVKNDVAEKAKKAYQEALDLAKNKLRPMHPIRLTVALNFAILQFEVQKSPADACQTAQRAYDDATSDAQTTGDNICAESVTIMELLQDNISYWSGNTSKTDAYANFRTQLRISLKQQHKQEVQAVQQQQQILMGKEMKMDNSKNGETREEEEKEGNSTGEGGGETEEKERKRKNSTEGGGEYEAEKREEQQQIDTF</sequence>
<evidence type="ECO:0000313" key="6">
    <source>
        <dbReference type="Proteomes" id="UP001620645"/>
    </source>
</evidence>
<dbReference type="InterPro" id="IPR000308">
    <property type="entry name" value="14-3-3"/>
</dbReference>
<keyword evidence="6" id="KW-1185">Reference proteome</keyword>
<dbReference type="InterPro" id="IPR036815">
    <property type="entry name" value="14-3-3_dom_sf"/>
</dbReference>
<proteinExistence type="inferred from homology"/>
<dbReference type="SMART" id="SM00101">
    <property type="entry name" value="14_3_3"/>
    <property type="match status" value="1"/>
</dbReference>
<dbReference type="EMBL" id="JBICCN010000417">
    <property type="protein sequence ID" value="KAL3070136.1"/>
    <property type="molecule type" value="Genomic_DNA"/>
</dbReference>
<evidence type="ECO:0000256" key="1">
    <source>
        <dbReference type="ARBA" id="ARBA00006141"/>
    </source>
</evidence>
<keyword evidence="2" id="KW-0175">Coiled coil</keyword>
<dbReference type="Pfam" id="PF00244">
    <property type="entry name" value="14-3-3"/>
    <property type="match status" value="1"/>
</dbReference>
<protein>
    <recommendedName>
        <fullName evidence="4">14-3-3 domain-containing protein</fullName>
    </recommendedName>
</protein>
<organism evidence="5 6">
    <name type="scientific">Heterodera schachtii</name>
    <name type="common">Sugarbeet cyst nematode worm</name>
    <name type="synonym">Tylenchus schachtii</name>
    <dbReference type="NCBI Taxonomy" id="97005"/>
    <lineage>
        <taxon>Eukaryota</taxon>
        <taxon>Metazoa</taxon>
        <taxon>Ecdysozoa</taxon>
        <taxon>Nematoda</taxon>
        <taxon>Chromadorea</taxon>
        <taxon>Rhabditida</taxon>
        <taxon>Tylenchina</taxon>
        <taxon>Tylenchomorpha</taxon>
        <taxon>Tylenchoidea</taxon>
        <taxon>Heteroderidae</taxon>
        <taxon>Heteroderinae</taxon>
        <taxon>Heterodera</taxon>
    </lineage>
</organism>
<dbReference type="PRINTS" id="PR00305">
    <property type="entry name" value="1433ZETA"/>
</dbReference>
<dbReference type="SUPFAM" id="SSF48445">
    <property type="entry name" value="14-3-3 protein"/>
    <property type="match status" value="1"/>
</dbReference>
<comment type="caution">
    <text evidence="5">The sequence shown here is derived from an EMBL/GenBank/DDBJ whole genome shotgun (WGS) entry which is preliminary data.</text>
</comment>
<evidence type="ECO:0000313" key="5">
    <source>
        <dbReference type="EMBL" id="KAL3070136.1"/>
    </source>
</evidence>
<comment type="similarity">
    <text evidence="1">Belongs to the 14-3-3 family.</text>
</comment>
<gene>
    <name evidence="5" type="ORF">niasHS_016845</name>
</gene>
<evidence type="ECO:0000256" key="2">
    <source>
        <dbReference type="SAM" id="Coils"/>
    </source>
</evidence>
<name>A0ABD2HYL5_HETSC</name>
<dbReference type="PANTHER" id="PTHR18860">
    <property type="entry name" value="14-3-3 PROTEIN"/>
    <property type="match status" value="1"/>
</dbReference>
<dbReference type="CDD" id="cd08774">
    <property type="entry name" value="14-3-3"/>
    <property type="match status" value="1"/>
</dbReference>
<feature type="region of interest" description="Disordered" evidence="3">
    <location>
        <begin position="259"/>
        <end position="330"/>
    </location>
</feature>
<evidence type="ECO:0000256" key="3">
    <source>
        <dbReference type="SAM" id="MobiDB-lite"/>
    </source>
</evidence>
<evidence type="ECO:0000259" key="4">
    <source>
        <dbReference type="SMART" id="SM00101"/>
    </source>
</evidence>
<dbReference type="InterPro" id="IPR023410">
    <property type="entry name" value="14-3-3_domain"/>
</dbReference>
<dbReference type="Gene3D" id="1.20.190.20">
    <property type="entry name" value="14-3-3 domain"/>
    <property type="match status" value="1"/>
</dbReference>
<feature type="domain" description="14-3-3" evidence="4">
    <location>
        <begin position="4"/>
        <end position="242"/>
    </location>
</feature>
<dbReference type="Proteomes" id="UP001620645">
    <property type="component" value="Unassembled WGS sequence"/>
</dbReference>
<feature type="coiled-coil region" evidence="2">
    <location>
        <begin position="70"/>
        <end position="104"/>
    </location>
</feature>
<feature type="compositionally biased region" description="Basic and acidic residues" evidence="3">
    <location>
        <begin position="269"/>
        <end position="281"/>
    </location>
</feature>
<reference evidence="5 6" key="1">
    <citation type="submission" date="2024-10" db="EMBL/GenBank/DDBJ databases">
        <authorList>
            <person name="Kim D."/>
        </authorList>
    </citation>
    <scope>NUCLEOTIDE SEQUENCE [LARGE SCALE GENOMIC DNA]</scope>
    <source>
        <strain evidence="5">Taebaek</strain>
    </source>
</reference>
<dbReference type="AlphaFoldDB" id="A0ABD2HYL5"/>
<accession>A0ABD2HYL5</accession>